<evidence type="ECO:0000256" key="5">
    <source>
        <dbReference type="ARBA" id="ARBA00023163"/>
    </source>
</evidence>
<evidence type="ECO:0000256" key="4">
    <source>
        <dbReference type="ARBA" id="ARBA00023159"/>
    </source>
</evidence>
<gene>
    <name evidence="7" type="ORF">XpopCFBP1817_03095</name>
</gene>
<accession>A0A2S7F0V5</accession>
<dbReference type="PANTHER" id="PTHR30346:SF26">
    <property type="entry name" value="HYDROGEN PEROXIDE-INDUCIBLE GENES ACTIVATOR"/>
    <property type="match status" value="1"/>
</dbReference>
<evidence type="ECO:0000256" key="3">
    <source>
        <dbReference type="ARBA" id="ARBA00023125"/>
    </source>
</evidence>
<keyword evidence="8" id="KW-1185">Reference proteome</keyword>
<keyword evidence="4" id="KW-0010">Activator</keyword>
<keyword evidence="3 7" id="KW-0238">DNA-binding</keyword>
<dbReference type="SUPFAM" id="SSF53850">
    <property type="entry name" value="Periplasmic binding protein-like II"/>
    <property type="match status" value="1"/>
</dbReference>
<protein>
    <submittedName>
        <fullName evidence="7">DNA-binding transcriptional regulator OxyR</fullName>
    </submittedName>
</protein>
<dbReference type="AlphaFoldDB" id="A0A2S7F0V5"/>
<dbReference type="PANTHER" id="PTHR30346">
    <property type="entry name" value="TRANSCRIPTIONAL DUAL REGULATOR HCAR-RELATED"/>
    <property type="match status" value="1"/>
</dbReference>
<dbReference type="GO" id="GO:0003677">
    <property type="term" value="F:DNA binding"/>
    <property type="evidence" value="ECO:0007669"/>
    <property type="project" value="UniProtKB-KW"/>
</dbReference>
<dbReference type="Gene3D" id="3.40.190.10">
    <property type="entry name" value="Periplasmic binding protein-like II"/>
    <property type="match status" value="2"/>
</dbReference>
<keyword evidence="5" id="KW-0804">Transcription</keyword>
<dbReference type="GO" id="GO:0003700">
    <property type="term" value="F:DNA-binding transcription factor activity"/>
    <property type="evidence" value="ECO:0007669"/>
    <property type="project" value="InterPro"/>
</dbReference>
<dbReference type="EMBL" id="MDEJ01000011">
    <property type="protein sequence ID" value="PPU99069.1"/>
    <property type="molecule type" value="Genomic_DNA"/>
</dbReference>
<dbReference type="Pfam" id="PF03466">
    <property type="entry name" value="LysR_substrate"/>
    <property type="match status" value="1"/>
</dbReference>
<organism evidence="7 8">
    <name type="scientific">Xanthomonas populi</name>
    <dbReference type="NCBI Taxonomy" id="53414"/>
    <lineage>
        <taxon>Bacteria</taxon>
        <taxon>Pseudomonadati</taxon>
        <taxon>Pseudomonadota</taxon>
        <taxon>Gammaproteobacteria</taxon>
        <taxon>Lysobacterales</taxon>
        <taxon>Lysobacteraceae</taxon>
        <taxon>Xanthomonas</taxon>
    </lineage>
</organism>
<comment type="similarity">
    <text evidence="1">Belongs to the LysR transcriptional regulatory family.</text>
</comment>
<dbReference type="InterPro" id="IPR036390">
    <property type="entry name" value="WH_DNA-bd_sf"/>
</dbReference>
<dbReference type="InterPro" id="IPR005119">
    <property type="entry name" value="LysR_subst-bd"/>
</dbReference>
<proteinExistence type="inferred from homology"/>
<dbReference type="OrthoDB" id="9775392at2"/>
<dbReference type="CDD" id="cd08411">
    <property type="entry name" value="PBP2_OxyR"/>
    <property type="match status" value="1"/>
</dbReference>
<reference evidence="8" key="1">
    <citation type="submission" date="2016-08" db="EMBL/GenBank/DDBJ databases">
        <authorList>
            <person name="Merda D."/>
            <person name="Briand M."/>
            <person name="Taghouti G."/>
            <person name="Carrere S."/>
            <person name="Gouzy J."/>
            <person name="Portier P."/>
            <person name="Jacques M.-A."/>
            <person name="Fischer-Le Saux M."/>
        </authorList>
    </citation>
    <scope>NUCLEOTIDE SEQUENCE [LARGE SCALE GENOMIC DNA]</scope>
    <source>
        <strain evidence="8">CFBP1817</strain>
    </source>
</reference>
<dbReference type="Pfam" id="PF00126">
    <property type="entry name" value="HTH_1"/>
    <property type="match status" value="1"/>
</dbReference>
<evidence type="ECO:0000313" key="7">
    <source>
        <dbReference type="EMBL" id="PPU99069.1"/>
    </source>
</evidence>
<dbReference type="InterPro" id="IPR000847">
    <property type="entry name" value="LysR_HTH_N"/>
</dbReference>
<evidence type="ECO:0000313" key="8">
    <source>
        <dbReference type="Proteomes" id="UP000239939"/>
    </source>
</evidence>
<evidence type="ECO:0000256" key="1">
    <source>
        <dbReference type="ARBA" id="ARBA00009437"/>
    </source>
</evidence>
<dbReference type="SUPFAM" id="SSF46785">
    <property type="entry name" value="Winged helix' DNA-binding domain"/>
    <property type="match status" value="1"/>
</dbReference>
<dbReference type="Proteomes" id="UP000239939">
    <property type="component" value="Unassembled WGS sequence"/>
</dbReference>
<dbReference type="Gene3D" id="1.10.10.10">
    <property type="entry name" value="Winged helix-like DNA-binding domain superfamily/Winged helix DNA-binding domain"/>
    <property type="match status" value="1"/>
</dbReference>
<feature type="domain" description="HTH lysR-type" evidence="6">
    <location>
        <begin position="6"/>
        <end position="62"/>
    </location>
</feature>
<dbReference type="PRINTS" id="PR00039">
    <property type="entry name" value="HTHLYSR"/>
</dbReference>
<keyword evidence="2" id="KW-0805">Transcription regulation</keyword>
<evidence type="ECO:0000259" key="6">
    <source>
        <dbReference type="PROSITE" id="PS50931"/>
    </source>
</evidence>
<sequence length="299" mass="32478">MPRPRTTIRQLSYFVALADTGSFTRAAEKMGVSQPSLSQQIRAFETIVGAALFERGVPAILTPLGRDLLDRARSIVLDISDLEELRATSADTLIGTIRLGVSPTLGGYLMPSLVARLHREHPALRVHVREGLPTMLAAGLASGVHDLILAQLPVAGRGLHSERLFREPLHLTMAADHPLRAKTFITPADLRGANLLTLMPEYRLAEQVAAIAVDVGANVLRDYEGTSLDAIRQMAGMGMGFALLPDLYVRQEIREGDDVVVRPIKGGRYYREIGLLWRQGAGRAPAFALIANILRAVAA</sequence>
<evidence type="ECO:0000256" key="2">
    <source>
        <dbReference type="ARBA" id="ARBA00023015"/>
    </source>
</evidence>
<dbReference type="PROSITE" id="PS50931">
    <property type="entry name" value="HTH_LYSR"/>
    <property type="match status" value="1"/>
</dbReference>
<name>A0A2S7F0V5_9XANT</name>
<dbReference type="RefSeq" id="WP_128415945.1">
    <property type="nucleotide sequence ID" value="NZ_MDEJ01000011.1"/>
</dbReference>
<comment type="caution">
    <text evidence="7">The sequence shown here is derived from an EMBL/GenBank/DDBJ whole genome shotgun (WGS) entry which is preliminary data.</text>
</comment>
<dbReference type="InterPro" id="IPR036388">
    <property type="entry name" value="WH-like_DNA-bd_sf"/>
</dbReference>
<dbReference type="FunFam" id="1.10.10.10:FF:000001">
    <property type="entry name" value="LysR family transcriptional regulator"/>
    <property type="match status" value="1"/>
</dbReference>
<dbReference type="GO" id="GO:0032993">
    <property type="term" value="C:protein-DNA complex"/>
    <property type="evidence" value="ECO:0007669"/>
    <property type="project" value="TreeGrafter"/>
</dbReference>